<dbReference type="InterPro" id="IPR015422">
    <property type="entry name" value="PyrdxlP-dep_Trfase_small"/>
</dbReference>
<dbReference type="InterPro" id="IPR015421">
    <property type="entry name" value="PyrdxlP-dep_Trfase_major"/>
</dbReference>
<dbReference type="PANTHER" id="PTHR43586">
    <property type="entry name" value="CYSTEINE DESULFURASE"/>
    <property type="match status" value="1"/>
</dbReference>
<dbReference type="KEGG" id="sbat:G4Z16_25545"/>
<evidence type="ECO:0000259" key="1">
    <source>
        <dbReference type="Pfam" id="PF00266"/>
    </source>
</evidence>
<dbReference type="Pfam" id="PF00266">
    <property type="entry name" value="Aminotran_5"/>
    <property type="match status" value="1"/>
</dbReference>
<sequence>MPFDIDLFRAQFPALATGTAFFDGPGGTQTPRAVIEAVAEALAGPLSNRGDGNPAERNAETLVAEARKALGDLLGADPRGVVFGRSATQLAYDFSRTLAKSWSPGDEVVVTRLDHDSNVRPWIQAAEQAGATVRWAEFDPEDGELTVEAVGEVLSGRTRLVALTGASNLIGTRPPVTEISRVVHDAGALLYVDGVHLTAHSLIDLETLGADFFACSPYKFLGPHMGVLAARPELLETLAPDKLLPSTDVVPERFEFGTLPYELLAGARAAVDVLAAPGVHPERDRREQLVAAYSMLEKHEDALLQRIEGGLAGLPAVRQHSRAAVRTPTLLLTFDDGHNTGDASRHLAERGINAPSGSFYAIEASRRLGLGDGGGLRVGLAPYNSAEDVDRLLEGLADFLR</sequence>
<name>A0A7T1WUI0_9ACTN</name>
<accession>A0A7T1WUI0</accession>
<dbReference type="Proteomes" id="UP000595046">
    <property type="component" value="Chromosome"/>
</dbReference>
<dbReference type="EMBL" id="CP048882">
    <property type="protein sequence ID" value="QPP09222.1"/>
    <property type="molecule type" value="Genomic_DNA"/>
</dbReference>
<protein>
    <submittedName>
        <fullName evidence="2">Cysteine desulfurase-like protein</fullName>
    </submittedName>
</protein>
<reference evidence="3" key="1">
    <citation type="submission" date="2020-02" db="EMBL/GenBank/DDBJ databases">
        <title>Streptomyces sp. ASO4wet.</title>
        <authorList>
            <person name="Risdian C."/>
            <person name="Landwehr W."/>
            <person name="Schupp P."/>
            <person name="Wink J."/>
        </authorList>
    </citation>
    <scope>NUCLEOTIDE SEQUENCE [LARGE SCALE GENOMIC DNA]</scope>
    <source>
        <strain evidence="3">ASO4wet</strain>
    </source>
</reference>
<evidence type="ECO:0000313" key="2">
    <source>
        <dbReference type="EMBL" id="QPP09222.1"/>
    </source>
</evidence>
<dbReference type="NCBIfam" id="TIGR01976">
    <property type="entry name" value="am_tr_V_VC1184"/>
    <property type="match status" value="1"/>
</dbReference>
<organism evidence="2 3">
    <name type="scientific">Streptomyces bathyalis</name>
    <dbReference type="NCBI Taxonomy" id="2710756"/>
    <lineage>
        <taxon>Bacteria</taxon>
        <taxon>Bacillati</taxon>
        <taxon>Actinomycetota</taxon>
        <taxon>Actinomycetes</taxon>
        <taxon>Kitasatosporales</taxon>
        <taxon>Streptomycetaceae</taxon>
        <taxon>Streptomyces</taxon>
    </lineage>
</organism>
<dbReference type="AlphaFoldDB" id="A0A7T1WUI0"/>
<dbReference type="InterPro" id="IPR000192">
    <property type="entry name" value="Aminotrans_V_dom"/>
</dbReference>
<gene>
    <name evidence="2" type="ORF">G4Z16_25545</name>
</gene>
<dbReference type="PANTHER" id="PTHR43586:SF21">
    <property type="entry name" value="PYRIDOXAL PHOSPHATE (PLP)-DEPENDENT ASPARTATE AMINOTRANSFERASE SUPERFAMILY"/>
    <property type="match status" value="1"/>
</dbReference>
<dbReference type="RefSeq" id="WP_197352997.1">
    <property type="nucleotide sequence ID" value="NZ_CP048882.1"/>
</dbReference>
<dbReference type="SUPFAM" id="SSF53383">
    <property type="entry name" value="PLP-dependent transferases"/>
    <property type="match status" value="1"/>
</dbReference>
<dbReference type="Gene3D" id="3.40.640.10">
    <property type="entry name" value="Type I PLP-dependent aspartate aminotransferase-like (Major domain)"/>
    <property type="match status" value="1"/>
</dbReference>
<dbReference type="InterPro" id="IPR015424">
    <property type="entry name" value="PyrdxlP-dep_Trfase"/>
</dbReference>
<keyword evidence="3" id="KW-1185">Reference proteome</keyword>
<dbReference type="Gene3D" id="3.90.1150.10">
    <property type="entry name" value="Aspartate Aminotransferase, domain 1"/>
    <property type="match status" value="1"/>
</dbReference>
<feature type="domain" description="Aminotransferase class V" evidence="1">
    <location>
        <begin position="21"/>
        <end position="392"/>
    </location>
</feature>
<proteinExistence type="predicted"/>
<evidence type="ECO:0000313" key="3">
    <source>
        <dbReference type="Proteomes" id="UP000595046"/>
    </source>
</evidence>
<dbReference type="InterPro" id="IPR011340">
    <property type="entry name" value="Cys_dSase-rel"/>
</dbReference>